<evidence type="ECO:0000256" key="3">
    <source>
        <dbReference type="ARBA" id="ARBA00023015"/>
    </source>
</evidence>
<dbReference type="InterPro" id="IPR001138">
    <property type="entry name" value="Zn2Cys6_DnaBD"/>
</dbReference>
<evidence type="ECO:0000313" key="9">
    <source>
        <dbReference type="EMBL" id="PLB52495.1"/>
    </source>
</evidence>
<keyword evidence="4" id="KW-0238">DNA-binding</keyword>
<evidence type="ECO:0000259" key="8">
    <source>
        <dbReference type="PROSITE" id="PS50048"/>
    </source>
</evidence>
<dbReference type="VEuPathDB" id="FungiDB:P170DRAFT_321767"/>
<dbReference type="GO" id="GO:0009893">
    <property type="term" value="P:positive regulation of metabolic process"/>
    <property type="evidence" value="ECO:0007669"/>
    <property type="project" value="UniProtKB-ARBA"/>
</dbReference>
<keyword evidence="10" id="KW-1185">Reference proteome</keyword>
<dbReference type="GO" id="GO:0008270">
    <property type="term" value="F:zinc ion binding"/>
    <property type="evidence" value="ECO:0007669"/>
    <property type="project" value="InterPro"/>
</dbReference>
<evidence type="ECO:0000256" key="7">
    <source>
        <dbReference type="SAM" id="MobiDB-lite"/>
    </source>
</evidence>
<dbReference type="Proteomes" id="UP000234275">
    <property type="component" value="Unassembled WGS sequence"/>
</dbReference>
<dbReference type="PANTHER" id="PTHR31779:SF5">
    <property type="entry name" value="ZN(II)2CYS6 TRANSCRIPTION FACTOR (EUROFUNG)"/>
    <property type="match status" value="1"/>
</dbReference>
<dbReference type="InterPro" id="IPR052478">
    <property type="entry name" value="Metabolite_Synth_Reg"/>
</dbReference>
<evidence type="ECO:0000256" key="6">
    <source>
        <dbReference type="ARBA" id="ARBA00023242"/>
    </source>
</evidence>
<comment type="caution">
    <text evidence="9">The sequence shown here is derived from an EMBL/GenBank/DDBJ whole genome shotgun (WGS) entry which is preliminary data.</text>
</comment>
<dbReference type="CDD" id="cd00067">
    <property type="entry name" value="GAL4"/>
    <property type="match status" value="1"/>
</dbReference>
<dbReference type="InterPro" id="IPR036864">
    <property type="entry name" value="Zn2-C6_fun-type_DNA-bd_sf"/>
</dbReference>
<sequence>RARNACTPCRERKRKCDGKEPCHSCAKANYECKYDHRPRTRRPARKSHSEKSCESSQTKPTVMAAQSTPQRLSTDINSAGVLAKRLGLPLTDSTVPGGLRLFAWNLGIRETHSEYLSPLPLREILTVVNMQELAAVYFAEVHTAYNFMDRDMVDAAIESIPDQQLFDPLQCVCLGIAALACLFSPQPNDIETQIVHSARATLEYSTTLEIPSVDHVTGWLLRVLYLRLTSSPHAAWMASCTLMHMVETTNLHLEPSGGAPTATSTSHSADFRRRLYCVSQIFHMWISYDYGRSRVNLRGASCSLPTEGWTADHVTVWQLSDALDVDKYLDATELEGLLRKAVALNLSHPLLQLKRCSIGMCIYRRLRVSGRTVTSDAITQVLQLATEGVDTAMDLASKRSPWWHIAHVPFQVICVLLAIDTRPALEGVKKSFRALQVISGCYGTNVLKEAVASASCIIRVQLQRKREEYDLLKSMAG</sequence>
<dbReference type="OrthoDB" id="4064873at2759"/>
<dbReference type="AlphaFoldDB" id="A0A2I2GHY7"/>
<name>A0A2I2GHY7_9EURO</name>
<reference evidence="9 10" key="1">
    <citation type="submission" date="2016-12" db="EMBL/GenBank/DDBJ databases">
        <title>The genomes of Aspergillus section Nigri reveals drivers in fungal speciation.</title>
        <authorList>
            <consortium name="DOE Joint Genome Institute"/>
            <person name="Vesth T.C."/>
            <person name="Nybo J."/>
            <person name="Theobald S."/>
            <person name="Brandl J."/>
            <person name="Frisvad J.C."/>
            <person name="Nielsen K.F."/>
            <person name="Lyhne E.K."/>
            <person name="Kogle M.E."/>
            <person name="Kuo A."/>
            <person name="Riley R."/>
            <person name="Clum A."/>
            <person name="Nolan M."/>
            <person name="Lipzen A."/>
            <person name="Salamov A."/>
            <person name="Henrissat B."/>
            <person name="Wiebenga A."/>
            <person name="De Vries R.P."/>
            <person name="Grigoriev I.V."/>
            <person name="Mortensen U.H."/>
            <person name="Andersen M.R."/>
            <person name="Baker S.E."/>
        </authorList>
    </citation>
    <scope>NUCLEOTIDE SEQUENCE [LARGE SCALE GENOMIC DNA]</scope>
    <source>
        <strain evidence="9 10">IBT 23096</strain>
    </source>
</reference>
<dbReference type="GO" id="GO:0000981">
    <property type="term" value="F:DNA-binding transcription factor activity, RNA polymerase II-specific"/>
    <property type="evidence" value="ECO:0007669"/>
    <property type="project" value="InterPro"/>
</dbReference>
<proteinExistence type="predicted"/>
<evidence type="ECO:0000256" key="1">
    <source>
        <dbReference type="ARBA" id="ARBA00022723"/>
    </source>
</evidence>
<gene>
    <name evidence="9" type="ORF">P170DRAFT_321767</name>
</gene>
<dbReference type="GeneID" id="36551017"/>
<dbReference type="Gene3D" id="4.10.240.10">
    <property type="entry name" value="Zn(2)-C6 fungal-type DNA-binding domain"/>
    <property type="match status" value="1"/>
</dbReference>
<keyword evidence="6" id="KW-0539">Nucleus</keyword>
<dbReference type="SUPFAM" id="SSF57701">
    <property type="entry name" value="Zn2/Cys6 DNA-binding domain"/>
    <property type="match status" value="1"/>
</dbReference>
<dbReference type="EMBL" id="MSFO01000002">
    <property type="protein sequence ID" value="PLB52495.1"/>
    <property type="molecule type" value="Genomic_DNA"/>
</dbReference>
<dbReference type="GO" id="GO:0009410">
    <property type="term" value="P:response to xenobiotic stimulus"/>
    <property type="evidence" value="ECO:0007669"/>
    <property type="project" value="TreeGrafter"/>
</dbReference>
<protein>
    <recommendedName>
        <fullName evidence="8">Zn(2)-C6 fungal-type domain-containing protein</fullName>
    </recommendedName>
</protein>
<keyword evidence="2" id="KW-0862">Zinc</keyword>
<feature type="compositionally biased region" description="Polar residues" evidence="7">
    <location>
        <begin position="54"/>
        <end position="66"/>
    </location>
</feature>
<keyword evidence="3" id="KW-0805">Transcription regulation</keyword>
<evidence type="ECO:0000256" key="2">
    <source>
        <dbReference type="ARBA" id="ARBA00022833"/>
    </source>
</evidence>
<feature type="region of interest" description="Disordered" evidence="7">
    <location>
        <begin position="36"/>
        <end position="66"/>
    </location>
</feature>
<accession>A0A2I2GHY7</accession>
<evidence type="ECO:0000313" key="10">
    <source>
        <dbReference type="Proteomes" id="UP000234275"/>
    </source>
</evidence>
<dbReference type="Pfam" id="PF04082">
    <property type="entry name" value="Fungal_trans"/>
    <property type="match status" value="1"/>
</dbReference>
<dbReference type="RefSeq" id="XP_024707797.1">
    <property type="nucleotide sequence ID" value="XM_024843317.1"/>
</dbReference>
<dbReference type="Pfam" id="PF00172">
    <property type="entry name" value="Zn_clus"/>
    <property type="match status" value="1"/>
</dbReference>
<dbReference type="GO" id="GO:0003677">
    <property type="term" value="F:DNA binding"/>
    <property type="evidence" value="ECO:0007669"/>
    <property type="project" value="UniProtKB-KW"/>
</dbReference>
<dbReference type="PROSITE" id="PS00463">
    <property type="entry name" value="ZN2_CY6_FUNGAL_1"/>
    <property type="match status" value="1"/>
</dbReference>
<evidence type="ECO:0000256" key="4">
    <source>
        <dbReference type="ARBA" id="ARBA00023125"/>
    </source>
</evidence>
<dbReference type="STRING" id="1392250.A0A2I2GHY7"/>
<dbReference type="GO" id="GO:0006351">
    <property type="term" value="P:DNA-templated transcription"/>
    <property type="evidence" value="ECO:0007669"/>
    <property type="project" value="InterPro"/>
</dbReference>
<feature type="non-terminal residue" evidence="9">
    <location>
        <position position="1"/>
    </location>
</feature>
<dbReference type="PROSITE" id="PS50048">
    <property type="entry name" value="ZN2_CY6_FUNGAL_2"/>
    <property type="match status" value="1"/>
</dbReference>
<feature type="domain" description="Zn(2)-C6 fungal-type" evidence="8">
    <location>
        <begin position="5"/>
        <end position="34"/>
    </location>
</feature>
<dbReference type="CDD" id="cd12148">
    <property type="entry name" value="fungal_TF_MHR"/>
    <property type="match status" value="1"/>
</dbReference>
<dbReference type="PANTHER" id="PTHR31779">
    <property type="entry name" value="2-NITROPROPANE DIOXYGENASE FAMILY, PUTATIVE (AFU_ORTHOLOGUE AFUA_2G17430)-RELATED"/>
    <property type="match status" value="1"/>
</dbReference>
<organism evidence="9 10">
    <name type="scientific">Aspergillus steynii IBT 23096</name>
    <dbReference type="NCBI Taxonomy" id="1392250"/>
    <lineage>
        <taxon>Eukaryota</taxon>
        <taxon>Fungi</taxon>
        <taxon>Dikarya</taxon>
        <taxon>Ascomycota</taxon>
        <taxon>Pezizomycotina</taxon>
        <taxon>Eurotiomycetes</taxon>
        <taxon>Eurotiomycetidae</taxon>
        <taxon>Eurotiales</taxon>
        <taxon>Aspergillaceae</taxon>
        <taxon>Aspergillus</taxon>
        <taxon>Aspergillus subgen. Circumdati</taxon>
    </lineage>
</organism>
<dbReference type="SMART" id="SM00066">
    <property type="entry name" value="GAL4"/>
    <property type="match status" value="1"/>
</dbReference>
<feature type="non-terminal residue" evidence="9">
    <location>
        <position position="477"/>
    </location>
</feature>
<keyword evidence="5" id="KW-0804">Transcription</keyword>
<dbReference type="InterPro" id="IPR007219">
    <property type="entry name" value="XnlR_reg_dom"/>
</dbReference>
<evidence type="ECO:0000256" key="5">
    <source>
        <dbReference type="ARBA" id="ARBA00023163"/>
    </source>
</evidence>
<keyword evidence="1" id="KW-0479">Metal-binding</keyword>